<feature type="region of interest" description="Disordered" evidence="1">
    <location>
        <begin position="1"/>
        <end position="71"/>
    </location>
</feature>
<feature type="region of interest" description="Disordered" evidence="1">
    <location>
        <begin position="547"/>
        <end position="615"/>
    </location>
</feature>
<gene>
    <name evidence="2" type="ORF">LTR78_002069</name>
</gene>
<feature type="region of interest" description="Disordered" evidence="1">
    <location>
        <begin position="380"/>
        <end position="423"/>
    </location>
</feature>
<feature type="compositionally biased region" description="Low complexity" evidence="1">
    <location>
        <begin position="547"/>
        <end position="556"/>
    </location>
</feature>
<evidence type="ECO:0000313" key="3">
    <source>
        <dbReference type="Proteomes" id="UP001274830"/>
    </source>
</evidence>
<evidence type="ECO:0000256" key="1">
    <source>
        <dbReference type="SAM" id="MobiDB-lite"/>
    </source>
</evidence>
<feature type="compositionally biased region" description="Low complexity" evidence="1">
    <location>
        <begin position="183"/>
        <end position="195"/>
    </location>
</feature>
<dbReference type="EMBL" id="JAUTXT010000005">
    <property type="protein sequence ID" value="KAK3677974.1"/>
    <property type="molecule type" value="Genomic_DNA"/>
</dbReference>
<dbReference type="Proteomes" id="UP001274830">
    <property type="component" value="Unassembled WGS sequence"/>
</dbReference>
<keyword evidence="3" id="KW-1185">Reference proteome</keyword>
<proteinExistence type="predicted"/>
<feature type="compositionally biased region" description="Polar residues" evidence="1">
    <location>
        <begin position="561"/>
        <end position="578"/>
    </location>
</feature>
<accession>A0AAE1C4J8</accession>
<reference evidence="2" key="1">
    <citation type="submission" date="2023-07" db="EMBL/GenBank/DDBJ databases">
        <title>Black Yeasts Isolated from many extreme environments.</title>
        <authorList>
            <person name="Coleine C."/>
            <person name="Stajich J.E."/>
            <person name="Selbmann L."/>
        </authorList>
    </citation>
    <scope>NUCLEOTIDE SEQUENCE</scope>
    <source>
        <strain evidence="2">CCFEE 5485</strain>
    </source>
</reference>
<comment type="caution">
    <text evidence="2">The sequence shown here is derived from an EMBL/GenBank/DDBJ whole genome shotgun (WGS) entry which is preliminary data.</text>
</comment>
<dbReference type="AlphaFoldDB" id="A0AAE1C4J8"/>
<feature type="compositionally biased region" description="Low complexity" evidence="1">
    <location>
        <begin position="209"/>
        <end position="226"/>
    </location>
</feature>
<feature type="region of interest" description="Disordered" evidence="1">
    <location>
        <begin position="178"/>
        <end position="226"/>
    </location>
</feature>
<feature type="compositionally biased region" description="Basic and acidic residues" evidence="1">
    <location>
        <begin position="694"/>
        <end position="709"/>
    </location>
</feature>
<feature type="compositionally biased region" description="Basic and acidic residues" evidence="1">
    <location>
        <begin position="199"/>
        <end position="208"/>
    </location>
</feature>
<feature type="region of interest" description="Disordered" evidence="1">
    <location>
        <begin position="672"/>
        <end position="709"/>
    </location>
</feature>
<sequence length="709" mass="76581">MTPPTEPAPVHNPERPNSLATRRNQSPGRLKGPTVTAQPSDARPPPAAIDHTEQLDTLTSDSEVESESGGAMHMTSNVEELFNNLPSAYMLEEQDVLDLTSHRKVDSPLKTLEFEALLQAKAPELLEQWKQERQLMYDVQDMLQKELENSRQLRELNFMPLPDSKKLSESMGLRKIAETTGLKSPSSSSKSFSSSQRYVRHEVDRIDRSVGSPTSPGPSPLRTSSSLVESGAYLPRLFDEQNSKTGSPKTPKSPMELRHDADLKALEVQVKLRLLPAIVLLSSPSLDSKALHVAYESARSAWYRARTRGKDRESAALMGMCEYYIGLCKLAQADLQGLRDGGRGAEQWFAKASVNAEGVYREAILAEKVLATIRRAQRPDSALSAAMSSRPGTADSDSSRPGTADGNSRPGTSGTIQSLPDDEAKHTTWWGWRTRIRNLPRDLAAIGIHEVEEEGSEAASPPFSTLNANATNAIEMDHSRPDSGGLIKSPSKQIQASDIRRLQRGTRIPTFSSEGSEVSKVIQRVETPDSGYGKGGLGGLRLANASAGSVSSSSHSPVKRTATTTIPAVDSSTKQTSPGLIRLPSSPAQSPGGTPKETPTEIPSPVTSPTTSHAKRKSVAFSLAALGSLSTSSHSARSSPQASPRSIESATILARRMGRRISSITTGALVGDSYRDAEEGRSPYRATFSDVSEEGARERSRKKSAEDMV</sequence>
<feature type="compositionally biased region" description="Basic and acidic residues" evidence="1">
    <location>
        <begin position="673"/>
        <end position="682"/>
    </location>
</feature>
<evidence type="ECO:0000313" key="2">
    <source>
        <dbReference type="EMBL" id="KAK3677974.1"/>
    </source>
</evidence>
<feature type="compositionally biased region" description="Polar residues" evidence="1">
    <location>
        <begin position="18"/>
        <end position="27"/>
    </location>
</feature>
<feature type="compositionally biased region" description="Polar residues" evidence="1">
    <location>
        <begin position="386"/>
        <end position="418"/>
    </location>
</feature>
<organism evidence="2 3">
    <name type="scientific">Recurvomyces mirabilis</name>
    <dbReference type="NCBI Taxonomy" id="574656"/>
    <lineage>
        <taxon>Eukaryota</taxon>
        <taxon>Fungi</taxon>
        <taxon>Dikarya</taxon>
        <taxon>Ascomycota</taxon>
        <taxon>Pezizomycotina</taxon>
        <taxon>Dothideomycetes</taxon>
        <taxon>Dothideomycetidae</taxon>
        <taxon>Mycosphaerellales</taxon>
        <taxon>Teratosphaeriaceae</taxon>
        <taxon>Recurvomyces</taxon>
    </lineage>
</organism>
<protein>
    <submittedName>
        <fullName evidence="2">Uncharacterized protein</fullName>
    </submittedName>
</protein>
<name>A0AAE1C4J8_9PEZI</name>